<feature type="binding site" evidence="5">
    <location>
        <position position="219"/>
    </location>
    <ligand>
        <name>S-adenosyl-L-methionine</name>
        <dbReference type="ChEBI" id="CHEBI:59789"/>
    </ligand>
</feature>
<feature type="binding site" evidence="5 6">
    <location>
        <position position="295"/>
    </location>
    <ligand>
        <name>S-adenosyl-L-methionine</name>
        <dbReference type="ChEBI" id="CHEBI:59789"/>
    </ligand>
</feature>
<proteinExistence type="inferred from homology"/>
<evidence type="ECO:0000256" key="5">
    <source>
        <dbReference type="HAMAP-Rule" id="MF_01011"/>
    </source>
</evidence>
<comment type="similarity">
    <text evidence="5">Belongs to the class I-like SAM-binding methyltransferase superfamily. RNA M5U methyltransferase family. TrmA subfamily.</text>
</comment>
<dbReference type="NCBIfam" id="TIGR02143">
    <property type="entry name" value="trmA_only"/>
    <property type="match status" value="1"/>
</dbReference>
<keyword evidence="9" id="KW-1185">Reference proteome</keyword>
<evidence type="ECO:0000256" key="4">
    <source>
        <dbReference type="ARBA" id="ARBA00022694"/>
    </source>
</evidence>
<feature type="binding site" evidence="5 6">
    <location>
        <position position="214"/>
    </location>
    <ligand>
        <name>S-adenosyl-L-methionine</name>
        <dbReference type="ChEBI" id="CHEBI:59789"/>
    </ligand>
</feature>
<evidence type="ECO:0000256" key="1">
    <source>
        <dbReference type="ARBA" id="ARBA00022603"/>
    </source>
</evidence>
<dbReference type="RefSeq" id="WP_302721201.1">
    <property type="nucleotide sequence ID" value="NZ_JAULRU010000264.1"/>
</dbReference>
<feature type="binding site" evidence="5 6">
    <location>
        <position position="186"/>
    </location>
    <ligand>
        <name>S-adenosyl-L-methionine</name>
        <dbReference type="ChEBI" id="CHEBI:59789"/>
    </ligand>
</feature>
<dbReference type="PROSITE" id="PS01230">
    <property type="entry name" value="TRMA_1"/>
    <property type="match status" value="1"/>
</dbReference>
<keyword evidence="4 5" id="KW-0819">tRNA processing</keyword>
<keyword evidence="1 5" id="KW-0489">Methyltransferase</keyword>
<feature type="active site" description="Proton acceptor" evidence="5">
    <location>
        <position position="354"/>
    </location>
</feature>
<dbReference type="GO" id="GO:0032259">
    <property type="term" value="P:methylation"/>
    <property type="evidence" value="ECO:0007669"/>
    <property type="project" value="UniProtKB-KW"/>
</dbReference>
<dbReference type="EC" id="2.1.1.35" evidence="5"/>
<dbReference type="PANTHER" id="PTHR47790:SF2">
    <property type="entry name" value="TRNA_TMRNA (URACIL-C(5))-METHYLTRANSFERASE"/>
    <property type="match status" value="1"/>
</dbReference>
<dbReference type="InterPro" id="IPR030391">
    <property type="entry name" value="MeTrfase_TrmA_CS"/>
</dbReference>
<dbReference type="InterPro" id="IPR029063">
    <property type="entry name" value="SAM-dependent_MTases_sf"/>
</dbReference>
<dbReference type="Proteomes" id="UP001273505">
    <property type="component" value="Unassembled WGS sequence"/>
</dbReference>
<reference evidence="8 9" key="1">
    <citation type="submission" date="2023-11" db="EMBL/GenBank/DDBJ databases">
        <title>Gilvimarinus fulvus sp. nov., isolated from the surface of Kelp.</title>
        <authorList>
            <person name="Sun Y.Y."/>
            <person name="Gong Y."/>
            <person name="Du Z.J."/>
        </authorList>
    </citation>
    <scope>NUCLEOTIDE SEQUENCE [LARGE SCALE GENOMIC DNA]</scope>
    <source>
        <strain evidence="8 9">SDUM040013</strain>
    </source>
</reference>
<gene>
    <name evidence="5 8" type="primary">trmA</name>
    <name evidence="8" type="ORF">SCD92_19195</name>
</gene>
<dbReference type="GO" id="GO:0030697">
    <property type="term" value="F:tRNA (uracil(54)-C5)-methyltransferase activity, S-adenosyl methionine-dependent"/>
    <property type="evidence" value="ECO:0007669"/>
    <property type="project" value="UniProtKB-EC"/>
</dbReference>
<feature type="active site" evidence="7">
    <location>
        <position position="320"/>
    </location>
</feature>
<dbReference type="Gene3D" id="2.40.50.1070">
    <property type="match status" value="1"/>
</dbReference>
<feature type="active site" description="Nucleophile" evidence="5 6">
    <location>
        <position position="320"/>
    </location>
</feature>
<comment type="catalytic activity">
    <reaction evidence="5">
        <text>uridine(54) in tRNA + S-adenosyl-L-methionine = 5-methyluridine(54) in tRNA + S-adenosyl-L-homocysteine + H(+)</text>
        <dbReference type="Rhea" id="RHEA:42712"/>
        <dbReference type="Rhea" id="RHEA-COMP:10167"/>
        <dbReference type="Rhea" id="RHEA-COMP:10193"/>
        <dbReference type="ChEBI" id="CHEBI:15378"/>
        <dbReference type="ChEBI" id="CHEBI:57856"/>
        <dbReference type="ChEBI" id="CHEBI:59789"/>
        <dbReference type="ChEBI" id="CHEBI:65315"/>
        <dbReference type="ChEBI" id="CHEBI:74447"/>
        <dbReference type="EC" id="2.1.1.35"/>
    </reaction>
</comment>
<name>A0ABU4S2U7_9GAMM</name>
<evidence type="ECO:0000256" key="7">
    <source>
        <dbReference type="PROSITE-ProRule" id="PRU10015"/>
    </source>
</evidence>
<organism evidence="8 9">
    <name type="scientific">Gilvimarinus gilvus</name>
    <dbReference type="NCBI Taxonomy" id="3058038"/>
    <lineage>
        <taxon>Bacteria</taxon>
        <taxon>Pseudomonadati</taxon>
        <taxon>Pseudomonadota</taxon>
        <taxon>Gammaproteobacteria</taxon>
        <taxon>Cellvibrionales</taxon>
        <taxon>Cellvibrionaceae</taxon>
        <taxon>Gilvimarinus</taxon>
    </lineage>
</organism>
<dbReference type="PROSITE" id="PS01231">
    <property type="entry name" value="TRMA_2"/>
    <property type="match status" value="1"/>
</dbReference>
<feature type="binding site" evidence="5 6">
    <location>
        <position position="235"/>
    </location>
    <ligand>
        <name>S-adenosyl-L-methionine</name>
        <dbReference type="ChEBI" id="CHEBI:59789"/>
    </ligand>
</feature>
<dbReference type="Gene3D" id="3.40.50.150">
    <property type="entry name" value="Vaccinia Virus protein VP39"/>
    <property type="match status" value="1"/>
</dbReference>
<dbReference type="CDD" id="cd02440">
    <property type="entry name" value="AdoMet_MTases"/>
    <property type="match status" value="1"/>
</dbReference>
<dbReference type="SUPFAM" id="SSF53335">
    <property type="entry name" value="S-adenosyl-L-methionine-dependent methyltransferases"/>
    <property type="match status" value="1"/>
</dbReference>
<evidence type="ECO:0000256" key="2">
    <source>
        <dbReference type="ARBA" id="ARBA00022679"/>
    </source>
</evidence>
<keyword evidence="2 5" id="KW-0808">Transferase</keyword>
<dbReference type="HAMAP" id="MF_01011">
    <property type="entry name" value="RNA_methyltr_TrmA"/>
    <property type="match status" value="1"/>
</dbReference>
<evidence type="ECO:0000313" key="9">
    <source>
        <dbReference type="Proteomes" id="UP001273505"/>
    </source>
</evidence>
<comment type="catalytic activity">
    <reaction evidence="5">
        <text>uridine(341) in tmRNA + S-adenosyl-L-methionine = 5-methyluridine(341) in tmRNA + S-adenosyl-L-homocysteine + H(+)</text>
        <dbReference type="Rhea" id="RHEA:43612"/>
        <dbReference type="Rhea" id="RHEA-COMP:10630"/>
        <dbReference type="Rhea" id="RHEA-COMP:10631"/>
        <dbReference type="ChEBI" id="CHEBI:15378"/>
        <dbReference type="ChEBI" id="CHEBI:57856"/>
        <dbReference type="ChEBI" id="CHEBI:59789"/>
        <dbReference type="ChEBI" id="CHEBI:65315"/>
        <dbReference type="ChEBI" id="CHEBI:74447"/>
    </reaction>
</comment>
<dbReference type="Pfam" id="PF05958">
    <property type="entry name" value="tRNA_U5-meth_tr"/>
    <property type="match status" value="1"/>
</dbReference>
<evidence type="ECO:0000313" key="8">
    <source>
        <dbReference type="EMBL" id="MDX6851502.1"/>
    </source>
</evidence>
<evidence type="ECO:0000256" key="6">
    <source>
        <dbReference type="PROSITE-ProRule" id="PRU01024"/>
    </source>
</evidence>
<dbReference type="PROSITE" id="PS51687">
    <property type="entry name" value="SAM_MT_RNA_M5U"/>
    <property type="match status" value="1"/>
</dbReference>
<sequence>MTIVPFSEESYTEQLSQKLDTVNALFQGIAIPKPELFKSPPAGYRMRAEFKIWHEGSTAAYAMYKKGEYKKPYTVTTFEPGHVLIQDLMPRLLECINQSELLRKRLFQVEFLTTLSGEALITLIYHKKLDEQWQALATSIAAKLNAHIIGRSRKQKMIIGSDFVTEKLNVGGRDFVYQQIEGSFTQPNAHICEKMLTWATHKCENFNGDLLELYCGNGNFTLPLSFYFNRVLATEISKVSVNSAKYNMEINGINNIDVVRMSSEEFSQAKDGVRPFRRLKDIDLAGYHFSTIFVDPPRAGLDEHTTTIATQHDNIIYISCNPATMARDVRAMSRTHKVTNFALFDQFPYTDHIECGAVLSRI</sequence>
<comment type="function">
    <text evidence="5">Dual-specificity methyltransferase that catalyzes the formation of 5-methyluridine at position 54 (m5U54) in all tRNAs, and that of position 341 (m5U341) in tmRNA (transfer-mRNA).</text>
</comment>
<dbReference type="InterPro" id="IPR030390">
    <property type="entry name" value="MeTrfase_TrmA_AS"/>
</dbReference>
<dbReference type="InterPro" id="IPR010280">
    <property type="entry name" value="U5_MeTrfase_fam"/>
</dbReference>
<keyword evidence="3 5" id="KW-0949">S-adenosyl-L-methionine</keyword>
<protein>
    <recommendedName>
        <fullName evidence="5">tRNA/tmRNA (uracil-C(5))-methyltransferase</fullName>
        <ecNumber evidence="5">2.1.1.35</ecNumber>
    </recommendedName>
    <alternativeName>
        <fullName evidence="5">tRNA (uracil(54)-C(5))-methyltransferase</fullName>
    </alternativeName>
    <alternativeName>
        <fullName evidence="5">tRNA(m5U54)-methyltransferase</fullName>
        <shortName evidence="5">RUMT</shortName>
    </alternativeName>
    <alternativeName>
        <fullName evidence="5">tmRNA (uracil(341)-C(5))-methyltransferase</fullName>
    </alternativeName>
</protein>
<accession>A0ABU4S2U7</accession>
<dbReference type="EMBL" id="JAXAFO010000067">
    <property type="protein sequence ID" value="MDX6851502.1"/>
    <property type="molecule type" value="Genomic_DNA"/>
</dbReference>
<comment type="caution">
    <text evidence="8">The sequence shown here is derived from an EMBL/GenBank/DDBJ whole genome shotgun (WGS) entry which is preliminary data.</text>
</comment>
<evidence type="ECO:0000256" key="3">
    <source>
        <dbReference type="ARBA" id="ARBA00022691"/>
    </source>
</evidence>
<dbReference type="PANTHER" id="PTHR47790">
    <property type="entry name" value="TRNA/TMRNA (URACIL-C(5))-METHYLTRANSFERASE"/>
    <property type="match status" value="1"/>
</dbReference>
<dbReference type="InterPro" id="IPR011869">
    <property type="entry name" value="TrmA_MeTrfase"/>
</dbReference>